<protein>
    <submittedName>
        <fullName evidence="2">Fibronectin type III domain containing 4</fullName>
    </submittedName>
</protein>
<dbReference type="AlphaFoldDB" id="A0A8C6HB23"/>
<accession>A0A8C6HB23</accession>
<proteinExistence type="predicted"/>
<reference evidence="2" key="2">
    <citation type="submission" date="2025-09" db="UniProtKB">
        <authorList>
            <consortium name="Ensembl"/>
        </authorList>
    </citation>
    <scope>IDENTIFICATION</scope>
</reference>
<sequence length="135" mass="14676">MTSSRTTTPTTTPRRRGRGLNRVLREGQWGQQDRKSLHQSTPLMFDWMKNQNQKRGCTVLARGPMSPASGLLALTSCPYSLPLGLREGCFCPGCPPSMSQKNLLGLEADAALHYSSVFHRASGAPPSPGSPCSCW</sequence>
<reference evidence="2" key="1">
    <citation type="submission" date="2025-08" db="UniProtKB">
        <authorList>
            <consortium name="Ensembl"/>
        </authorList>
    </citation>
    <scope>IDENTIFICATION</scope>
</reference>
<evidence type="ECO:0000313" key="2">
    <source>
        <dbReference type="Ensembl" id="ENSMSIP00000018997.1"/>
    </source>
</evidence>
<dbReference type="Ensembl" id="ENSMSIT00000024002.1">
    <property type="protein sequence ID" value="ENSMSIP00000018997.1"/>
    <property type="gene ID" value="ENSMSIG00000016163.1"/>
</dbReference>
<dbReference type="GeneTree" id="ENSGT00390000004923"/>
<evidence type="ECO:0000256" key="1">
    <source>
        <dbReference type="SAM" id="MobiDB-lite"/>
    </source>
</evidence>
<feature type="region of interest" description="Disordered" evidence="1">
    <location>
        <begin position="1"/>
        <end position="21"/>
    </location>
</feature>
<dbReference type="Proteomes" id="UP000694415">
    <property type="component" value="Unplaced"/>
</dbReference>
<feature type="compositionally biased region" description="Low complexity" evidence="1">
    <location>
        <begin position="1"/>
        <end position="12"/>
    </location>
</feature>
<organism evidence="2 3">
    <name type="scientific">Mus spicilegus</name>
    <name type="common">Mound-building mouse</name>
    <dbReference type="NCBI Taxonomy" id="10103"/>
    <lineage>
        <taxon>Eukaryota</taxon>
        <taxon>Metazoa</taxon>
        <taxon>Chordata</taxon>
        <taxon>Craniata</taxon>
        <taxon>Vertebrata</taxon>
        <taxon>Euteleostomi</taxon>
        <taxon>Mammalia</taxon>
        <taxon>Eutheria</taxon>
        <taxon>Euarchontoglires</taxon>
        <taxon>Glires</taxon>
        <taxon>Rodentia</taxon>
        <taxon>Myomorpha</taxon>
        <taxon>Muroidea</taxon>
        <taxon>Muridae</taxon>
        <taxon>Murinae</taxon>
        <taxon>Mus</taxon>
        <taxon>Mus</taxon>
    </lineage>
</organism>
<keyword evidence="3" id="KW-1185">Reference proteome</keyword>
<evidence type="ECO:0000313" key="3">
    <source>
        <dbReference type="Proteomes" id="UP000694415"/>
    </source>
</evidence>
<name>A0A8C6HB23_MUSSI</name>